<feature type="compositionally biased region" description="Basic and acidic residues" evidence="6">
    <location>
        <begin position="324"/>
        <end position="336"/>
    </location>
</feature>
<evidence type="ECO:0000313" key="9">
    <source>
        <dbReference type="Proteomes" id="UP000677054"/>
    </source>
</evidence>
<dbReference type="PANTHER" id="PTHR46896:SF3">
    <property type="entry name" value="FI06413P-RELATED"/>
    <property type="match status" value="1"/>
</dbReference>
<keyword evidence="4" id="KW-0833">Ubl conjugation pathway</keyword>
<keyword evidence="9" id="KW-1185">Reference proteome</keyword>
<sequence length="1003" mass="111242">MVISPSRSTASLTNSPKMAQESESIGGEEMGPPPCKIIRQSVGRGRMEGEAEVAQGSLVTAMRSPSPAAIRPRTPVGLGGGRVIIQQPPLPTQPPPPQPPPPPPPPPPHVSSTTSSSSMPILCHNQSRLVIEGNTENPDQLVLILPRIAAPRSFILNPNWRNITIENGDQGPYQVLVTPNRGTPVCLISTTPSQPSPLMKEGKSAVCPHCGQVSQDFNTCVRCRRPLPPDVKEIPDSLLTKKGKEGVRSLGSPQSSLRVFRKQRKPYRDDEPELLTLSSDDEERGDRGKQAERDRGQHGDGVRDGYAECDAEGDGDGDGDGGDANEKEKEEGDRILSEPFPANPEEEEEEDGEEEEEDGNGRRDDHTLDQRGGGKKGEHQLVTCHSIRFGSYKIIPRDPVRVSQAGFHIVSPIYGGPGKVEVDVPMSGLLGIWVCLSDQMPVLFLYCRPRMAARISSLLQLDKSSQYRFDPCSTDDTCKRLTILPSTLTSAVSQVLRSLLSPLRMDKGQTLYSEIALAAANDILVRSSPREVRELNQSLEIPASIQASKQSCLQPSDGKSSAIDSGEPKVMFSWPEPPARSEFSINTNDYMCLEEECFLNDTVIDFYLKYLYWKVLDKEMRERTHIFSSYFYKRLTTRTNLRNSFAGQGEMNPKLSAEEMRHARVKSWTKGVDLFAKDYIVIPINEHSHWFLAIVCFPGLNGPVRASDGQRVCLPAPTKGRSQNLLQKLGKKKGDETKGGKKGDEQVMKYGATVITPVSDQGTGEGGMEAGDSDRDEAEGDEDELRDDSSPPAPVDEAQDPPLETPEKKASKKSGDDGDERSESEEEMFPMAQPNDNIKQPCILIFDSLGQTNRSRIVETLRQYLRVEYKTRHKQDKNFTRDTMKGAIPQVPQQDNFSDCGVFLLQYAEAFFQKPITTFRHPFRGLEEWFNEESVKKKRKELAGLLESLMRKLNPKPFDLPPLHFACDDDPPPSSDAPTESPNNQREIPKPPVSQLLSLPRKF</sequence>
<evidence type="ECO:0000259" key="7">
    <source>
        <dbReference type="PROSITE" id="PS50600"/>
    </source>
</evidence>
<accession>A0A7R8X561</accession>
<evidence type="ECO:0000256" key="2">
    <source>
        <dbReference type="ARBA" id="ARBA00022553"/>
    </source>
</evidence>
<feature type="compositionally biased region" description="Basic and acidic residues" evidence="6">
    <location>
        <begin position="805"/>
        <end position="816"/>
    </location>
</feature>
<feature type="compositionally biased region" description="Basic and acidic residues" evidence="6">
    <location>
        <begin position="359"/>
        <end position="369"/>
    </location>
</feature>
<evidence type="ECO:0000256" key="1">
    <source>
        <dbReference type="ARBA" id="ARBA00005234"/>
    </source>
</evidence>
<evidence type="ECO:0000313" key="8">
    <source>
        <dbReference type="EMBL" id="CAD7243677.1"/>
    </source>
</evidence>
<dbReference type="Pfam" id="PF02902">
    <property type="entry name" value="Peptidase_C48"/>
    <property type="match status" value="2"/>
</dbReference>
<evidence type="ECO:0000256" key="6">
    <source>
        <dbReference type="SAM" id="MobiDB-lite"/>
    </source>
</evidence>
<dbReference type="AlphaFoldDB" id="A0A7R8X561"/>
<gene>
    <name evidence="8" type="ORF">DSTB1V02_LOCUS3591</name>
</gene>
<dbReference type="GO" id="GO:0005737">
    <property type="term" value="C:cytoplasm"/>
    <property type="evidence" value="ECO:0007669"/>
    <property type="project" value="TreeGrafter"/>
</dbReference>
<feature type="compositionally biased region" description="Pro residues" evidence="6">
    <location>
        <begin position="88"/>
        <end position="109"/>
    </location>
</feature>
<dbReference type="Proteomes" id="UP000677054">
    <property type="component" value="Unassembled WGS sequence"/>
</dbReference>
<comment type="similarity">
    <text evidence="1">Belongs to the peptidase C48 family.</text>
</comment>
<feature type="compositionally biased region" description="Acidic residues" evidence="6">
    <location>
        <begin position="307"/>
        <end position="323"/>
    </location>
</feature>
<feature type="domain" description="Ubiquitin-like protease family profile" evidence="7">
    <location>
        <begin position="583"/>
        <end position="911"/>
    </location>
</feature>
<dbReference type="InterPro" id="IPR003653">
    <property type="entry name" value="Peptidase_C48_C"/>
</dbReference>
<feature type="region of interest" description="Disordered" evidence="6">
    <location>
        <begin position="231"/>
        <end position="379"/>
    </location>
</feature>
<feature type="region of interest" description="Disordered" evidence="6">
    <location>
        <begin position="961"/>
        <end position="1003"/>
    </location>
</feature>
<organism evidence="8">
    <name type="scientific">Darwinula stevensoni</name>
    <dbReference type="NCBI Taxonomy" id="69355"/>
    <lineage>
        <taxon>Eukaryota</taxon>
        <taxon>Metazoa</taxon>
        <taxon>Ecdysozoa</taxon>
        <taxon>Arthropoda</taxon>
        <taxon>Crustacea</taxon>
        <taxon>Oligostraca</taxon>
        <taxon>Ostracoda</taxon>
        <taxon>Podocopa</taxon>
        <taxon>Podocopida</taxon>
        <taxon>Darwinulocopina</taxon>
        <taxon>Darwinuloidea</taxon>
        <taxon>Darwinulidae</taxon>
        <taxon>Darwinula</taxon>
    </lineage>
</organism>
<keyword evidence="5" id="KW-0378">Hydrolase</keyword>
<reference evidence="8" key="1">
    <citation type="submission" date="2020-11" db="EMBL/GenBank/DDBJ databases">
        <authorList>
            <person name="Tran Van P."/>
        </authorList>
    </citation>
    <scope>NUCLEOTIDE SEQUENCE</scope>
</reference>
<keyword evidence="2" id="KW-0597">Phosphoprotein</keyword>
<feature type="compositionally biased region" description="Polar residues" evidence="6">
    <location>
        <begin position="1"/>
        <end position="23"/>
    </location>
</feature>
<dbReference type="InterPro" id="IPR038765">
    <property type="entry name" value="Papain-like_cys_pep_sf"/>
</dbReference>
<feature type="compositionally biased region" description="Acidic residues" evidence="6">
    <location>
        <begin position="344"/>
        <end position="358"/>
    </location>
</feature>
<dbReference type="GO" id="GO:0006508">
    <property type="term" value="P:proteolysis"/>
    <property type="evidence" value="ECO:0007669"/>
    <property type="project" value="UniProtKB-KW"/>
</dbReference>
<dbReference type="PANTHER" id="PTHR46896">
    <property type="entry name" value="SENTRIN-SPECIFIC PROTEASE"/>
    <property type="match status" value="1"/>
</dbReference>
<protein>
    <recommendedName>
        <fullName evidence="7">Ubiquitin-like protease family profile domain-containing protein</fullName>
    </recommendedName>
</protein>
<feature type="compositionally biased region" description="Acidic residues" evidence="6">
    <location>
        <begin position="817"/>
        <end position="828"/>
    </location>
</feature>
<dbReference type="EMBL" id="LR899993">
    <property type="protein sequence ID" value="CAD7243677.1"/>
    <property type="molecule type" value="Genomic_DNA"/>
</dbReference>
<dbReference type="GO" id="GO:0070139">
    <property type="term" value="F:SUMO-specific endopeptidase activity"/>
    <property type="evidence" value="ECO:0007669"/>
    <property type="project" value="TreeGrafter"/>
</dbReference>
<feature type="compositionally biased region" description="Basic and acidic residues" evidence="6">
    <location>
        <begin position="284"/>
        <end position="306"/>
    </location>
</feature>
<evidence type="ECO:0000256" key="4">
    <source>
        <dbReference type="ARBA" id="ARBA00022786"/>
    </source>
</evidence>
<dbReference type="GO" id="GO:0005634">
    <property type="term" value="C:nucleus"/>
    <property type="evidence" value="ECO:0007669"/>
    <property type="project" value="TreeGrafter"/>
</dbReference>
<evidence type="ECO:0000256" key="5">
    <source>
        <dbReference type="ARBA" id="ARBA00022801"/>
    </source>
</evidence>
<evidence type="ECO:0000256" key="3">
    <source>
        <dbReference type="ARBA" id="ARBA00022670"/>
    </source>
</evidence>
<dbReference type="SUPFAM" id="SSF54001">
    <property type="entry name" value="Cysteine proteinases"/>
    <property type="match status" value="1"/>
</dbReference>
<keyword evidence="3" id="KW-0645">Protease</keyword>
<dbReference type="InterPro" id="IPR051947">
    <property type="entry name" value="Sentrin-specific_protease"/>
</dbReference>
<feature type="region of interest" description="Disordered" evidence="6">
    <location>
        <begin position="754"/>
        <end position="836"/>
    </location>
</feature>
<name>A0A7R8X561_9CRUS</name>
<dbReference type="PROSITE" id="PS50600">
    <property type="entry name" value="ULP_PROTEASE"/>
    <property type="match status" value="1"/>
</dbReference>
<dbReference type="EMBL" id="CAJPEV010000476">
    <property type="protein sequence ID" value="CAG0885669.1"/>
    <property type="molecule type" value="Genomic_DNA"/>
</dbReference>
<proteinExistence type="inferred from homology"/>
<dbReference type="GO" id="GO:0016926">
    <property type="term" value="P:protein desumoylation"/>
    <property type="evidence" value="ECO:0007669"/>
    <property type="project" value="TreeGrafter"/>
</dbReference>
<dbReference type="OrthoDB" id="6346036at2759"/>
<feature type="compositionally biased region" description="Acidic residues" evidence="6">
    <location>
        <begin position="774"/>
        <end position="786"/>
    </location>
</feature>
<feature type="region of interest" description="Disordered" evidence="6">
    <location>
        <begin position="1"/>
        <end position="119"/>
    </location>
</feature>
<dbReference type="Gene3D" id="3.40.395.10">
    <property type="entry name" value="Adenoviral Proteinase, Chain A"/>
    <property type="match status" value="1"/>
</dbReference>